<dbReference type="AlphaFoldDB" id="A0A0A9HC13"/>
<dbReference type="EMBL" id="GBRH01163196">
    <property type="protein sequence ID" value="JAE34700.1"/>
    <property type="molecule type" value="Transcribed_RNA"/>
</dbReference>
<reference evidence="1" key="2">
    <citation type="journal article" date="2015" name="Data Brief">
        <title>Shoot transcriptome of the giant reed, Arundo donax.</title>
        <authorList>
            <person name="Barrero R.A."/>
            <person name="Guerrero F.D."/>
            <person name="Moolhuijzen P."/>
            <person name="Goolsby J.A."/>
            <person name="Tidwell J."/>
            <person name="Bellgard S.E."/>
            <person name="Bellgard M.I."/>
        </authorList>
    </citation>
    <scope>NUCLEOTIDE SEQUENCE</scope>
    <source>
        <tissue evidence="1">Shoot tissue taken approximately 20 cm above the soil surface</tissue>
    </source>
</reference>
<name>A0A0A9HC13_ARUDO</name>
<proteinExistence type="predicted"/>
<accession>A0A0A9HC13</accession>
<evidence type="ECO:0000313" key="1">
    <source>
        <dbReference type="EMBL" id="JAE34700.1"/>
    </source>
</evidence>
<protein>
    <submittedName>
        <fullName evidence="1">Uncharacterized protein</fullName>
    </submittedName>
</protein>
<sequence length="29" mass="3294">MICGPQSFQVRIKDSGLCVCLNQNCFLYL</sequence>
<organism evidence="1">
    <name type="scientific">Arundo donax</name>
    <name type="common">Giant reed</name>
    <name type="synonym">Donax arundinaceus</name>
    <dbReference type="NCBI Taxonomy" id="35708"/>
    <lineage>
        <taxon>Eukaryota</taxon>
        <taxon>Viridiplantae</taxon>
        <taxon>Streptophyta</taxon>
        <taxon>Embryophyta</taxon>
        <taxon>Tracheophyta</taxon>
        <taxon>Spermatophyta</taxon>
        <taxon>Magnoliopsida</taxon>
        <taxon>Liliopsida</taxon>
        <taxon>Poales</taxon>
        <taxon>Poaceae</taxon>
        <taxon>PACMAD clade</taxon>
        <taxon>Arundinoideae</taxon>
        <taxon>Arundineae</taxon>
        <taxon>Arundo</taxon>
    </lineage>
</organism>
<reference evidence="1" key="1">
    <citation type="submission" date="2014-09" db="EMBL/GenBank/DDBJ databases">
        <authorList>
            <person name="Magalhaes I.L.F."/>
            <person name="Oliveira U."/>
            <person name="Santos F.R."/>
            <person name="Vidigal T.H.D.A."/>
            <person name="Brescovit A.D."/>
            <person name="Santos A.J."/>
        </authorList>
    </citation>
    <scope>NUCLEOTIDE SEQUENCE</scope>
    <source>
        <tissue evidence="1">Shoot tissue taken approximately 20 cm above the soil surface</tissue>
    </source>
</reference>